<dbReference type="KEGG" id="plj:28890399"/>
<feature type="signal peptide" evidence="1">
    <location>
        <begin position="1"/>
        <end position="16"/>
    </location>
</feature>
<dbReference type="EMBL" id="LSBH01000006">
    <property type="protein sequence ID" value="OAQ77103.1"/>
    <property type="molecule type" value="Genomic_DNA"/>
</dbReference>
<evidence type="ECO:0000313" key="2">
    <source>
        <dbReference type="EMBL" id="OAQ77103.1"/>
    </source>
</evidence>
<evidence type="ECO:0000256" key="1">
    <source>
        <dbReference type="SAM" id="SignalP"/>
    </source>
</evidence>
<organism evidence="2 4">
    <name type="scientific">Purpureocillium lilacinum</name>
    <name type="common">Paecilomyces lilacinus</name>
    <dbReference type="NCBI Taxonomy" id="33203"/>
    <lineage>
        <taxon>Eukaryota</taxon>
        <taxon>Fungi</taxon>
        <taxon>Dikarya</taxon>
        <taxon>Ascomycota</taxon>
        <taxon>Pezizomycotina</taxon>
        <taxon>Sordariomycetes</taxon>
        <taxon>Hypocreomycetidae</taxon>
        <taxon>Hypocreales</taxon>
        <taxon>Ophiocordycipitaceae</taxon>
        <taxon>Purpureocillium</taxon>
    </lineage>
</organism>
<dbReference type="Proteomes" id="UP000078240">
    <property type="component" value="Unassembled WGS sequence"/>
</dbReference>
<evidence type="ECO:0000313" key="3">
    <source>
        <dbReference type="EMBL" id="OAQ85887.1"/>
    </source>
</evidence>
<feature type="chain" id="PRO_5010455929" evidence="1">
    <location>
        <begin position="17"/>
        <end position="265"/>
    </location>
</feature>
<reference evidence="2 4" key="1">
    <citation type="submission" date="2016-01" db="EMBL/GenBank/DDBJ databases">
        <title>Biosynthesis of antibiotic leucinostatins and their inhibition on Phytophthora in bio-control Purpureocillium lilacinum.</title>
        <authorList>
            <person name="Wang G."/>
            <person name="Liu Z."/>
            <person name="Lin R."/>
            <person name="Li E."/>
            <person name="Mao Z."/>
            <person name="Ling J."/>
            <person name="Yin W."/>
            <person name="Xie B."/>
        </authorList>
    </citation>
    <scope>NUCLEOTIDE SEQUENCE [LARGE SCALE GENOMIC DNA]</scope>
    <source>
        <strain evidence="2">PLBJ-1</strain>
        <strain evidence="3">PLFJ-1</strain>
    </source>
</reference>
<proteinExistence type="predicted"/>
<dbReference type="GeneID" id="28890399"/>
<dbReference type="Proteomes" id="UP000078340">
    <property type="component" value="Unassembled WGS sequence"/>
</dbReference>
<dbReference type="EMBL" id="LSBI01000007">
    <property type="protein sequence ID" value="OAQ85887.1"/>
    <property type="molecule type" value="Genomic_DNA"/>
</dbReference>
<gene>
    <name evidence="2" type="ORF">VFPBJ_07575</name>
    <name evidence="3" type="ORF">VFPFJ_08276</name>
</gene>
<accession>A0A179GID9</accession>
<comment type="caution">
    <text evidence="2">The sequence shown here is derived from an EMBL/GenBank/DDBJ whole genome shotgun (WGS) entry which is preliminary data.</text>
</comment>
<evidence type="ECO:0000313" key="4">
    <source>
        <dbReference type="Proteomes" id="UP000078240"/>
    </source>
</evidence>
<name>A0A179GID9_PURLI</name>
<dbReference type="AlphaFoldDB" id="A0A179GID9"/>
<keyword evidence="1" id="KW-0732">Signal</keyword>
<protein>
    <submittedName>
        <fullName evidence="2">Uncharacterized protein</fullName>
    </submittedName>
</protein>
<sequence>MKAIVILVTIASLALAAPSQDDSPSPPPQPFLEPSTEPCVFSIANKTETPVQARIREDCIGSLAWCFWRWYEIEQGSPITSVDDCLRSRGRDPSAITIPHIVNATAYARLWRHLEIAVKAYGRYSVVMLFMELSFGDGADQPDWPGTVQIQSLEATNERRRVLAEHSFKRVKYYAGWAFDAAFVPQATERLERSWRRITYRWGRVLQRGLELDEEMHDFRDWISLKTLRRWAPSDMQESAGHDVWIPGPFRKGRGFRKDWMNGIA</sequence>